<reference evidence="1" key="2">
    <citation type="journal article" date="2023" name="IMA Fungus">
        <title>Comparative genomic study of the Penicillium genus elucidates a diverse pangenome and 15 lateral gene transfer events.</title>
        <authorList>
            <person name="Petersen C."/>
            <person name="Sorensen T."/>
            <person name="Nielsen M.R."/>
            <person name="Sondergaard T.E."/>
            <person name="Sorensen J.L."/>
            <person name="Fitzpatrick D.A."/>
            <person name="Frisvad J.C."/>
            <person name="Nielsen K.L."/>
        </authorList>
    </citation>
    <scope>NUCLEOTIDE SEQUENCE</scope>
    <source>
        <strain evidence="1">IBT 22155</strain>
    </source>
</reference>
<dbReference type="GeneID" id="81404500"/>
<evidence type="ECO:0000313" key="1">
    <source>
        <dbReference type="EMBL" id="KAJ5135308.1"/>
    </source>
</evidence>
<comment type="caution">
    <text evidence="1">The sequence shown here is derived from an EMBL/GenBank/DDBJ whole genome shotgun (WGS) entry which is preliminary data.</text>
</comment>
<gene>
    <name evidence="1" type="ORF">N7515_004586</name>
</gene>
<evidence type="ECO:0000313" key="2">
    <source>
        <dbReference type="Proteomes" id="UP001149079"/>
    </source>
</evidence>
<dbReference type="Proteomes" id="UP001149079">
    <property type="component" value="Unassembled WGS sequence"/>
</dbReference>
<organism evidence="1 2">
    <name type="scientific">Penicillium bovifimosum</name>
    <dbReference type="NCBI Taxonomy" id="126998"/>
    <lineage>
        <taxon>Eukaryota</taxon>
        <taxon>Fungi</taxon>
        <taxon>Dikarya</taxon>
        <taxon>Ascomycota</taxon>
        <taxon>Pezizomycotina</taxon>
        <taxon>Eurotiomycetes</taxon>
        <taxon>Eurotiomycetidae</taxon>
        <taxon>Eurotiales</taxon>
        <taxon>Aspergillaceae</taxon>
        <taxon>Penicillium</taxon>
    </lineage>
</organism>
<dbReference type="RefSeq" id="XP_056522280.1">
    <property type="nucleotide sequence ID" value="XM_056665330.1"/>
</dbReference>
<accession>A0A9W9H1Y8</accession>
<dbReference type="OrthoDB" id="5229017at2759"/>
<protein>
    <submittedName>
        <fullName evidence="1">Uncharacterized protein</fullName>
    </submittedName>
</protein>
<proteinExistence type="predicted"/>
<dbReference type="EMBL" id="JAPQKL010000004">
    <property type="protein sequence ID" value="KAJ5135308.1"/>
    <property type="molecule type" value="Genomic_DNA"/>
</dbReference>
<name>A0A9W9H1Y8_9EURO</name>
<reference evidence="1" key="1">
    <citation type="submission" date="2022-11" db="EMBL/GenBank/DDBJ databases">
        <authorList>
            <person name="Petersen C."/>
        </authorList>
    </citation>
    <scope>NUCLEOTIDE SEQUENCE</scope>
    <source>
        <strain evidence="1">IBT 22155</strain>
    </source>
</reference>
<keyword evidence="2" id="KW-1185">Reference proteome</keyword>
<dbReference type="AlphaFoldDB" id="A0A9W9H1Y8"/>
<sequence>MSASSKKQTAWYEQLESALSQAADDFLMAAHDDGHLTDHSHKRTREDRHARMLPSLADFRFDELAVMAQYQLVFDDFNKAHEQLQTHHYWGAEFCSGCLV</sequence>